<evidence type="ECO:0000313" key="2">
    <source>
        <dbReference type="Proteomes" id="UP000001441"/>
    </source>
</evidence>
<dbReference type="EMBL" id="CP001896">
    <property type="protein sequence ID" value="ADC63443.1"/>
    <property type="molecule type" value="Genomic_DNA"/>
</dbReference>
<dbReference type="AlphaFoldDB" id="D3RP53"/>
<dbReference type="STRING" id="572477.Alvin_2533"/>
<accession>D3RP53</accession>
<dbReference type="eggNOG" id="ENOG50348S9">
    <property type="taxonomic scope" value="Bacteria"/>
</dbReference>
<reference evidence="1 2" key="1">
    <citation type="journal article" date="2011" name="Stand. Genomic Sci.">
        <title>Complete genome sequence of Allochromatium vinosum DSM 180(T).</title>
        <authorList>
            <person name="Weissgerber T."/>
            <person name="Zigann R."/>
            <person name="Bruce D."/>
            <person name="Chang Y.J."/>
            <person name="Detter J.C."/>
            <person name="Han C."/>
            <person name="Hauser L."/>
            <person name="Jeffries C.D."/>
            <person name="Land M."/>
            <person name="Munk A.C."/>
            <person name="Tapia R."/>
            <person name="Dahl C."/>
        </authorList>
    </citation>
    <scope>NUCLEOTIDE SEQUENCE [LARGE SCALE GENOMIC DNA]</scope>
    <source>
        <strain evidence="2">ATCC 17899 / DSM 180 / NBRC 103801 / NCIMB 10441 / D</strain>
    </source>
</reference>
<dbReference type="KEGG" id="alv:Alvin_2533"/>
<proteinExistence type="predicted"/>
<dbReference type="OrthoDB" id="6400802at2"/>
<organism evidence="1 2">
    <name type="scientific">Allochromatium vinosum (strain ATCC 17899 / DSM 180 / NBRC 103801 / NCIMB 10441 / D)</name>
    <name type="common">Chromatium vinosum</name>
    <dbReference type="NCBI Taxonomy" id="572477"/>
    <lineage>
        <taxon>Bacteria</taxon>
        <taxon>Pseudomonadati</taxon>
        <taxon>Pseudomonadota</taxon>
        <taxon>Gammaproteobacteria</taxon>
        <taxon>Chromatiales</taxon>
        <taxon>Chromatiaceae</taxon>
        <taxon>Allochromatium</taxon>
    </lineage>
</organism>
<sequence length="155" mass="17874">MEATNESLFQLMRFNILNSGRSDLDNSPFTSAYIYAWESGVFPAFNEAADWHKPFSEQFDVTEEEVLALGKLLDEKWLAKTPITFYELEAHCGVRGSTYSSVSWNRAKLVVTCRYMYLNRMFDDSFWSALVKNGECPSEAHSICMPLKQSDIYFM</sequence>
<dbReference type="HOGENOM" id="CLU_1675243_0_0_6"/>
<evidence type="ECO:0000313" key="1">
    <source>
        <dbReference type="EMBL" id="ADC63443.1"/>
    </source>
</evidence>
<keyword evidence="2" id="KW-1185">Reference proteome</keyword>
<protein>
    <submittedName>
        <fullName evidence="1">Uncharacterized protein</fullName>
    </submittedName>
</protein>
<dbReference type="RefSeq" id="WP_012971712.1">
    <property type="nucleotide sequence ID" value="NC_013851.1"/>
</dbReference>
<dbReference type="Proteomes" id="UP000001441">
    <property type="component" value="Chromosome"/>
</dbReference>
<gene>
    <name evidence="1" type="ordered locus">Alvin_2533</name>
</gene>
<name>D3RP53_ALLVD</name>